<proteinExistence type="predicted"/>
<keyword evidence="2" id="KW-1185">Reference proteome</keyword>
<sequence>MLIVPAIQHLACLLLLSWFHAHTTSTLSLLREHINKFGQLSKTLGRYCTCKVTRTGAEQTSRHLLQIRCSRWLLNEVIMSICYRVDTYNEQHLFNNTSSDLNTNTSAICLHIQLGSLDKIMHLYSYTKKLSIDIKLQDFLTLLTKFLHLNHVLDTENNDISNFKEMAVKKMDLLHITTSWHGSGARYDCAILQGSRPSELIFCQHMNGTIWWP</sequence>
<comment type="caution">
    <text evidence="1">The sequence shown here is derived from an EMBL/GenBank/DDBJ whole genome shotgun (WGS) entry which is preliminary data.</text>
</comment>
<organism evidence="1 2">
    <name type="scientific">Thelephora ganbajun</name>
    <name type="common">Ganba fungus</name>
    <dbReference type="NCBI Taxonomy" id="370292"/>
    <lineage>
        <taxon>Eukaryota</taxon>
        <taxon>Fungi</taxon>
        <taxon>Dikarya</taxon>
        <taxon>Basidiomycota</taxon>
        <taxon>Agaricomycotina</taxon>
        <taxon>Agaricomycetes</taxon>
        <taxon>Thelephorales</taxon>
        <taxon>Thelephoraceae</taxon>
        <taxon>Thelephora</taxon>
    </lineage>
</organism>
<dbReference type="Proteomes" id="UP000886501">
    <property type="component" value="Unassembled WGS sequence"/>
</dbReference>
<name>A0ACB6Z3M2_THEGA</name>
<dbReference type="EMBL" id="MU118168">
    <property type="protein sequence ID" value="KAF9643998.1"/>
    <property type="molecule type" value="Genomic_DNA"/>
</dbReference>
<evidence type="ECO:0000313" key="1">
    <source>
        <dbReference type="EMBL" id="KAF9643998.1"/>
    </source>
</evidence>
<reference evidence="1" key="1">
    <citation type="submission" date="2019-10" db="EMBL/GenBank/DDBJ databases">
        <authorList>
            <consortium name="DOE Joint Genome Institute"/>
            <person name="Kuo A."/>
            <person name="Miyauchi S."/>
            <person name="Kiss E."/>
            <person name="Drula E."/>
            <person name="Kohler A."/>
            <person name="Sanchez-Garcia M."/>
            <person name="Andreopoulos B."/>
            <person name="Barry K.W."/>
            <person name="Bonito G."/>
            <person name="Buee M."/>
            <person name="Carver A."/>
            <person name="Chen C."/>
            <person name="Cichocki N."/>
            <person name="Clum A."/>
            <person name="Culley D."/>
            <person name="Crous P.W."/>
            <person name="Fauchery L."/>
            <person name="Girlanda M."/>
            <person name="Hayes R."/>
            <person name="Keri Z."/>
            <person name="Labutti K."/>
            <person name="Lipzen A."/>
            <person name="Lombard V."/>
            <person name="Magnuson J."/>
            <person name="Maillard F."/>
            <person name="Morin E."/>
            <person name="Murat C."/>
            <person name="Nolan M."/>
            <person name="Ohm R."/>
            <person name="Pangilinan J."/>
            <person name="Pereira M."/>
            <person name="Perotto S."/>
            <person name="Peter M."/>
            <person name="Riley R."/>
            <person name="Sitrit Y."/>
            <person name="Stielow B."/>
            <person name="Szollosi G."/>
            <person name="Zifcakova L."/>
            <person name="Stursova M."/>
            <person name="Spatafora J.W."/>
            <person name="Tedersoo L."/>
            <person name="Vaario L.-M."/>
            <person name="Yamada A."/>
            <person name="Yan M."/>
            <person name="Wang P."/>
            <person name="Xu J."/>
            <person name="Bruns T."/>
            <person name="Baldrian P."/>
            <person name="Vilgalys R."/>
            <person name="Henrissat B."/>
            <person name="Grigoriev I.V."/>
            <person name="Hibbett D."/>
            <person name="Nagy L.G."/>
            <person name="Martin F.M."/>
        </authorList>
    </citation>
    <scope>NUCLEOTIDE SEQUENCE</scope>
    <source>
        <strain evidence="1">P2</strain>
    </source>
</reference>
<reference evidence="1" key="2">
    <citation type="journal article" date="2020" name="Nat. Commun.">
        <title>Large-scale genome sequencing of mycorrhizal fungi provides insights into the early evolution of symbiotic traits.</title>
        <authorList>
            <person name="Miyauchi S."/>
            <person name="Kiss E."/>
            <person name="Kuo A."/>
            <person name="Drula E."/>
            <person name="Kohler A."/>
            <person name="Sanchez-Garcia M."/>
            <person name="Morin E."/>
            <person name="Andreopoulos B."/>
            <person name="Barry K.W."/>
            <person name="Bonito G."/>
            <person name="Buee M."/>
            <person name="Carver A."/>
            <person name="Chen C."/>
            <person name="Cichocki N."/>
            <person name="Clum A."/>
            <person name="Culley D."/>
            <person name="Crous P.W."/>
            <person name="Fauchery L."/>
            <person name="Girlanda M."/>
            <person name="Hayes R.D."/>
            <person name="Keri Z."/>
            <person name="LaButti K."/>
            <person name="Lipzen A."/>
            <person name="Lombard V."/>
            <person name="Magnuson J."/>
            <person name="Maillard F."/>
            <person name="Murat C."/>
            <person name="Nolan M."/>
            <person name="Ohm R.A."/>
            <person name="Pangilinan J."/>
            <person name="Pereira M.F."/>
            <person name="Perotto S."/>
            <person name="Peter M."/>
            <person name="Pfister S."/>
            <person name="Riley R."/>
            <person name="Sitrit Y."/>
            <person name="Stielow J.B."/>
            <person name="Szollosi G."/>
            <person name="Zifcakova L."/>
            <person name="Stursova M."/>
            <person name="Spatafora J.W."/>
            <person name="Tedersoo L."/>
            <person name="Vaario L.M."/>
            <person name="Yamada A."/>
            <person name="Yan M."/>
            <person name="Wang P."/>
            <person name="Xu J."/>
            <person name="Bruns T."/>
            <person name="Baldrian P."/>
            <person name="Vilgalys R."/>
            <person name="Dunand C."/>
            <person name="Henrissat B."/>
            <person name="Grigoriev I.V."/>
            <person name="Hibbett D."/>
            <person name="Nagy L.G."/>
            <person name="Martin F.M."/>
        </authorList>
    </citation>
    <scope>NUCLEOTIDE SEQUENCE</scope>
    <source>
        <strain evidence="1">P2</strain>
    </source>
</reference>
<gene>
    <name evidence="1" type="ORF">BDM02DRAFT_3132038</name>
</gene>
<evidence type="ECO:0000313" key="2">
    <source>
        <dbReference type="Proteomes" id="UP000886501"/>
    </source>
</evidence>
<protein>
    <submittedName>
        <fullName evidence="1">Uncharacterized protein</fullName>
    </submittedName>
</protein>
<accession>A0ACB6Z3M2</accession>